<dbReference type="Proteomes" id="UP000663852">
    <property type="component" value="Unassembled WGS sequence"/>
</dbReference>
<evidence type="ECO:0000313" key="1">
    <source>
        <dbReference type="EMBL" id="CAF1473558.1"/>
    </source>
</evidence>
<dbReference type="OrthoDB" id="10651045at2759"/>
<keyword evidence="3" id="KW-1185">Reference proteome</keyword>
<accession>A0A815V6T4</accession>
<comment type="caution">
    <text evidence="2">The sequence shown here is derived from an EMBL/GenBank/DDBJ whole genome shotgun (WGS) entry which is preliminary data.</text>
</comment>
<dbReference type="EMBL" id="CAJNOJ010000820">
    <property type="protein sequence ID" value="CAF1526115.1"/>
    <property type="molecule type" value="Genomic_DNA"/>
</dbReference>
<organism evidence="2 4">
    <name type="scientific">Adineta ricciae</name>
    <name type="common">Rotifer</name>
    <dbReference type="NCBI Taxonomy" id="249248"/>
    <lineage>
        <taxon>Eukaryota</taxon>
        <taxon>Metazoa</taxon>
        <taxon>Spiralia</taxon>
        <taxon>Gnathifera</taxon>
        <taxon>Rotifera</taxon>
        <taxon>Eurotatoria</taxon>
        <taxon>Bdelloidea</taxon>
        <taxon>Adinetida</taxon>
        <taxon>Adinetidae</taxon>
        <taxon>Adineta</taxon>
    </lineage>
</organism>
<evidence type="ECO:0000313" key="2">
    <source>
        <dbReference type="EMBL" id="CAF1526115.1"/>
    </source>
</evidence>
<name>A0A815V6T4_ADIRI</name>
<dbReference type="Proteomes" id="UP000663828">
    <property type="component" value="Unassembled WGS sequence"/>
</dbReference>
<gene>
    <name evidence="2" type="ORF">EDS130_LOCUS44215</name>
    <name evidence="1" type="ORF">XAT740_LOCUS38124</name>
</gene>
<proteinExistence type="predicted"/>
<protein>
    <submittedName>
        <fullName evidence="2">Uncharacterized protein</fullName>
    </submittedName>
</protein>
<evidence type="ECO:0000313" key="4">
    <source>
        <dbReference type="Proteomes" id="UP000663852"/>
    </source>
</evidence>
<sequence length="265" mass="31642">MTFLRAAVVQLSLMNFLPLNQFNVYNYLWRHYGASTSKFYGQCVKTHIRLNKLKYDLQFLRTCKRENLMPNFTNIRLANPYLYNSKLIYQCRLNILQAEFKFKKRIYTQTYKHAKRLRNELKEYVLHIIYVRLETIMEQIVLKKMIEVEDRQEGKLQLLRYGHCFQYALSSRTNYNRNNDNNNQPMTTEVNKNGLLTASFDEQDFKTHLKLLTTAKFQIKSVTNLSKKQLSYTETIALSNGLHHVYPPEVMNETNFICNIENYIE</sequence>
<evidence type="ECO:0000313" key="3">
    <source>
        <dbReference type="Proteomes" id="UP000663828"/>
    </source>
</evidence>
<dbReference type="AlphaFoldDB" id="A0A815V6T4"/>
<dbReference type="EMBL" id="CAJNOR010004081">
    <property type="protein sequence ID" value="CAF1473558.1"/>
    <property type="molecule type" value="Genomic_DNA"/>
</dbReference>
<reference evidence="2" key="1">
    <citation type="submission" date="2021-02" db="EMBL/GenBank/DDBJ databases">
        <authorList>
            <person name="Nowell W R."/>
        </authorList>
    </citation>
    <scope>NUCLEOTIDE SEQUENCE</scope>
</reference>